<keyword evidence="2" id="KW-1133">Transmembrane helix</keyword>
<dbReference type="InterPro" id="IPR050739">
    <property type="entry name" value="MFP"/>
</dbReference>
<dbReference type="Gene3D" id="2.40.30.170">
    <property type="match status" value="1"/>
</dbReference>
<dbReference type="RefSeq" id="WP_273669421.1">
    <property type="nucleotide sequence ID" value="NZ_JAQQXR010000001.1"/>
</dbReference>
<feature type="domain" description="AprE-like beta-barrel" evidence="3">
    <location>
        <begin position="308"/>
        <end position="396"/>
    </location>
</feature>
<dbReference type="SUPFAM" id="SSF51230">
    <property type="entry name" value="Single hybrid motif"/>
    <property type="match status" value="1"/>
</dbReference>
<dbReference type="PRINTS" id="PR01490">
    <property type="entry name" value="RTXTOXIND"/>
</dbReference>
<keyword evidence="2" id="KW-0472">Membrane</keyword>
<keyword evidence="2" id="KW-0812">Transmembrane</keyword>
<feature type="transmembrane region" description="Helical" evidence="2">
    <location>
        <begin position="29"/>
        <end position="51"/>
    </location>
</feature>
<name>A0ABT5JVN5_9BURK</name>
<dbReference type="InterPro" id="IPR011053">
    <property type="entry name" value="Single_hybrid_motif"/>
</dbReference>
<evidence type="ECO:0000259" key="3">
    <source>
        <dbReference type="Pfam" id="PF26002"/>
    </source>
</evidence>
<dbReference type="Gene3D" id="2.40.50.100">
    <property type="match status" value="1"/>
</dbReference>
<dbReference type="EMBL" id="JAQQXR010000001">
    <property type="protein sequence ID" value="MDC8756787.1"/>
    <property type="molecule type" value="Genomic_DNA"/>
</dbReference>
<keyword evidence="5" id="KW-1185">Reference proteome</keyword>
<protein>
    <submittedName>
        <fullName evidence="4">HlyD family efflux transporter periplasmic adaptor subunit</fullName>
    </submittedName>
</protein>
<keyword evidence="1" id="KW-0175">Coiled coil</keyword>
<evidence type="ECO:0000313" key="5">
    <source>
        <dbReference type="Proteomes" id="UP001221208"/>
    </source>
</evidence>
<dbReference type="Pfam" id="PF26002">
    <property type="entry name" value="Beta-barrel_AprE"/>
    <property type="match status" value="1"/>
</dbReference>
<comment type="caution">
    <text evidence="4">The sequence shown here is derived from an EMBL/GenBank/DDBJ whole genome shotgun (WGS) entry which is preliminary data.</text>
</comment>
<organism evidence="4 5">
    <name type="scientific">Janthinobacterium fluminis</name>
    <dbReference type="NCBI Taxonomy" id="2987524"/>
    <lineage>
        <taxon>Bacteria</taxon>
        <taxon>Pseudomonadati</taxon>
        <taxon>Pseudomonadota</taxon>
        <taxon>Betaproteobacteria</taxon>
        <taxon>Burkholderiales</taxon>
        <taxon>Oxalobacteraceae</taxon>
        <taxon>Janthinobacterium</taxon>
    </lineage>
</organism>
<reference evidence="4 5" key="1">
    <citation type="submission" date="2022-10" db="EMBL/GenBank/DDBJ databases">
        <title>Janthinobacterium sp. hw3 Genome sequencing.</title>
        <authorList>
            <person name="Park S."/>
        </authorList>
    </citation>
    <scope>NUCLEOTIDE SEQUENCE [LARGE SCALE GENOMIC DNA]</scope>
    <source>
        <strain evidence="5">hw3</strain>
    </source>
</reference>
<dbReference type="PANTHER" id="PTHR30386:SF28">
    <property type="entry name" value="EXPORTED PROTEIN"/>
    <property type="match status" value="1"/>
</dbReference>
<dbReference type="Proteomes" id="UP001221208">
    <property type="component" value="Unassembled WGS sequence"/>
</dbReference>
<evidence type="ECO:0000256" key="1">
    <source>
        <dbReference type="SAM" id="Coils"/>
    </source>
</evidence>
<dbReference type="PANTHER" id="PTHR30386">
    <property type="entry name" value="MEMBRANE FUSION SUBUNIT OF EMRAB-TOLC MULTIDRUG EFFLUX PUMP"/>
    <property type="match status" value="1"/>
</dbReference>
<gene>
    <name evidence="4" type="ORF">OIK44_04205</name>
</gene>
<evidence type="ECO:0000256" key="2">
    <source>
        <dbReference type="SAM" id="Phobius"/>
    </source>
</evidence>
<evidence type="ECO:0000313" key="4">
    <source>
        <dbReference type="EMBL" id="MDC8756787.1"/>
    </source>
</evidence>
<accession>A0ABT5JVN5</accession>
<proteinExistence type="predicted"/>
<sequence>MKRPSLFRAAALEARQVNWLADVVLIRPLTFTMLTGVALAFASVILAFLAWGSYTKRTPVTGQLVPDSGLVKVYAPQPGVVLQKFVSEGQAVKRGEVLYVLSSERHSSTQGDTQAAISSQVEARQQSLREELAKSRALLGEEREALQTKIAGLQAELAKLDGQIEDQRRRVKLAEESVARYQGLLAQDYISREQAQQKQEELLDQRNRVRGMERDHIAVARELAAQRNELATLAPRQQNRLAQVERSLASTGQELSESEARRRLLITAPEAGVATALGADVGQWLDTSRPLLSVVPAGATLQAHLYAQSRAVGFIKPGDAVLVRYQAYPYQKFGHAKGVVKSVSRTALPAGELGGNATANPEPLYRVTVTLAAQSMPAYGKQQALQAGMLLDADILQETRRLYEWVLEPLYSLTGKL</sequence>
<feature type="coiled-coil region" evidence="1">
    <location>
        <begin position="136"/>
        <end position="215"/>
    </location>
</feature>
<dbReference type="InterPro" id="IPR058982">
    <property type="entry name" value="Beta-barrel_AprE"/>
</dbReference>